<organism evidence="1 2">
    <name type="scientific">Dibothriocephalus latus</name>
    <name type="common">Fish tapeworm</name>
    <name type="synonym">Diphyllobothrium latum</name>
    <dbReference type="NCBI Taxonomy" id="60516"/>
    <lineage>
        <taxon>Eukaryota</taxon>
        <taxon>Metazoa</taxon>
        <taxon>Spiralia</taxon>
        <taxon>Lophotrochozoa</taxon>
        <taxon>Platyhelminthes</taxon>
        <taxon>Cestoda</taxon>
        <taxon>Eucestoda</taxon>
        <taxon>Diphyllobothriidea</taxon>
        <taxon>Diphyllobothriidae</taxon>
        <taxon>Dibothriocephalus</taxon>
    </lineage>
</organism>
<dbReference type="EMBL" id="UYRU01044388">
    <property type="protein sequence ID" value="VDK86323.1"/>
    <property type="molecule type" value="Genomic_DNA"/>
</dbReference>
<evidence type="ECO:0000313" key="1">
    <source>
        <dbReference type="EMBL" id="VDK86323.1"/>
    </source>
</evidence>
<name>A0A3P6TTC9_DIBLA</name>
<dbReference type="Gene3D" id="2.120.10.80">
    <property type="entry name" value="Kelch-type beta propeller"/>
    <property type="match status" value="1"/>
</dbReference>
<evidence type="ECO:0000313" key="2">
    <source>
        <dbReference type="Proteomes" id="UP000281553"/>
    </source>
</evidence>
<accession>A0A3P6TTC9</accession>
<dbReference type="SUPFAM" id="SSF117281">
    <property type="entry name" value="Kelch motif"/>
    <property type="match status" value="1"/>
</dbReference>
<dbReference type="OrthoDB" id="6263666at2759"/>
<keyword evidence="2" id="KW-1185">Reference proteome</keyword>
<reference evidence="1 2" key="1">
    <citation type="submission" date="2018-11" db="EMBL/GenBank/DDBJ databases">
        <authorList>
            <consortium name="Pathogen Informatics"/>
        </authorList>
    </citation>
    <scope>NUCLEOTIDE SEQUENCE [LARGE SCALE GENOMIC DNA]</scope>
</reference>
<sequence>MPEARTEGECTSLPDGRLIIAGGLSRGKPLASVACFTPSSTSEYAVTNTGSWRLIAPMATARIRPALMALHGGVLSVDARGAVEFLDPPSVGDYSSRGQWTSIRLPCSSTVGAQKSHTLTLFQRPVLALGQSGNVYVFDRSSNLVACLLADGNLNPSAPMMESVHSTQNHYEIADGIGDLDAEAESVVAKVLGTMRAWRPLNPVSETFLLEDACLIPAQSQIAKTINGLVRLREETRASRSTSLLVSAYNFLTRSHGTGK</sequence>
<dbReference type="Proteomes" id="UP000281553">
    <property type="component" value="Unassembled WGS sequence"/>
</dbReference>
<dbReference type="AlphaFoldDB" id="A0A3P6TTC9"/>
<protein>
    <submittedName>
        <fullName evidence="1">Uncharacterized protein</fullName>
    </submittedName>
</protein>
<gene>
    <name evidence="1" type="ORF">DILT_LOCUS3863</name>
</gene>
<proteinExistence type="predicted"/>
<dbReference type="InterPro" id="IPR015915">
    <property type="entry name" value="Kelch-typ_b-propeller"/>
</dbReference>